<reference evidence="4 5" key="1">
    <citation type="journal article" date="2019" name="Int. J. Syst. Evol. Microbiol.">
        <title>The Global Catalogue of Microorganisms (GCM) 10K type strain sequencing project: providing services to taxonomists for standard genome sequencing and annotation.</title>
        <authorList>
            <consortium name="The Broad Institute Genomics Platform"/>
            <consortium name="The Broad Institute Genome Sequencing Center for Infectious Disease"/>
            <person name="Wu L."/>
            <person name="Ma J."/>
        </authorList>
    </citation>
    <scope>NUCLEOTIDE SEQUENCE [LARGE SCALE GENOMIC DNA]</scope>
    <source>
        <strain evidence="4 5">JCM 14323</strain>
    </source>
</reference>
<proteinExistence type="predicted"/>
<dbReference type="PANTHER" id="PTHR42831">
    <property type="entry name" value="FE-S PROTEIN MATURATION AUXILIARY FACTOR YITW"/>
    <property type="match status" value="1"/>
</dbReference>
<organism evidence="4 5">
    <name type="scientific">Agromyces salentinus</name>
    <dbReference type="NCBI Taxonomy" id="269421"/>
    <lineage>
        <taxon>Bacteria</taxon>
        <taxon>Bacillati</taxon>
        <taxon>Actinomycetota</taxon>
        <taxon>Actinomycetes</taxon>
        <taxon>Micrococcales</taxon>
        <taxon>Microbacteriaceae</taxon>
        <taxon>Agromyces</taxon>
    </lineage>
</organism>
<dbReference type="InterPro" id="IPR056572">
    <property type="entry name" value="Zn_ribbon_PaaD"/>
</dbReference>
<evidence type="ECO:0000259" key="3">
    <source>
        <dbReference type="Pfam" id="PF23451"/>
    </source>
</evidence>
<dbReference type="Proteomes" id="UP001501746">
    <property type="component" value="Unassembled WGS sequence"/>
</dbReference>
<dbReference type="Pfam" id="PF23451">
    <property type="entry name" value="Zn_ribbon_PaaD"/>
    <property type="match status" value="1"/>
</dbReference>
<dbReference type="Gene3D" id="3.30.300.130">
    <property type="entry name" value="Fe-S cluster assembly (FSCA)"/>
    <property type="match status" value="1"/>
</dbReference>
<feature type="domain" description="PaaD zinc beta ribbon" evidence="3">
    <location>
        <begin position="139"/>
        <end position="182"/>
    </location>
</feature>
<feature type="region of interest" description="Disordered" evidence="1">
    <location>
        <begin position="1"/>
        <end position="21"/>
    </location>
</feature>
<protein>
    <submittedName>
        <fullName evidence="4">Phenylacetate-CoA oxygenase subunit PaaJ</fullName>
    </submittedName>
</protein>
<name>A0ABN2MMW1_9MICO</name>
<evidence type="ECO:0000313" key="5">
    <source>
        <dbReference type="Proteomes" id="UP001501746"/>
    </source>
</evidence>
<keyword evidence="5" id="KW-1185">Reference proteome</keyword>
<gene>
    <name evidence="4" type="primary">paaJ</name>
    <name evidence="4" type="ORF">GCM10009750_11660</name>
</gene>
<dbReference type="NCBIfam" id="TIGR02159">
    <property type="entry name" value="PA_CoA_Oxy4"/>
    <property type="match status" value="1"/>
</dbReference>
<accession>A0ABN2MMW1</accession>
<dbReference type="EMBL" id="BAAANK010000003">
    <property type="protein sequence ID" value="GAA1829684.1"/>
    <property type="molecule type" value="Genomic_DNA"/>
</dbReference>
<dbReference type="Pfam" id="PF01883">
    <property type="entry name" value="FeS_assembly_P"/>
    <property type="match status" value="1"/>
</dbReference>
<evidence type="ECO:0000313" key="4">
    <source>
        <dbReference type="EMBL" id="GAA1829684.1"/>
    </source>
</evidence>
<dbReference type="InterPro" id="IPR011883">
    <property type="entry name" value="PaaD-like"/>
</dbReference>
<dbReference type="SUPFAM" id="SSF117916">
    <property type="entry name" value="Fe-S cluster assembly (FSCA) domain-like"/>
    <property type="match status" value="1"/>
</dbReference>
<evidence type="ECO:0000259" key="2">
    <source>
        <dbReference type="Pfam" id="PF01883"/>
    </source>
</evidence>
<sequence>MAVDAARATSAHPETSAQRPVRPADLQVWEVAATVTDPEIPVLTIEDLGVLRTASVEDDGLVRVQLTPTYSGCPALDAMRDDVTLALTHAGYERVQVDLVLSPAWTTDWMSEAGKEKLRRYGIQAPSGRAAARDAGPVRVQLAVKCPRCDSLNTRELARFGSTSCKALYECRDCLEPFDYFKVL</sequence>
<feature type="domain" description="MIP18 family-like" evidence="2">
    <location>
        <begin position="27"/>
        <end position="97"/>
    </location>
</feature>
<dbReference type="InterPro" id="IPR052339">
    <property type="entry name" value="Fe-S_Maturation_MIP18"/>
</dbReference>
<dbReference type="PANTHER" id="PTHR42831:SF3">
    <property type="entry name" value="1,2-PHENYLACETYL-COA EPOXIDASE, SUBUNIT D-RELATED"/>
    <property type="match status" value="1"/>
</dbReference>
<comment type="caution">
    <text evidence="4">The sequence shown here is derived from an EMBL/GenBank/DDBJ whole genome shotgun (WGS) entry which is preliminary data.</text>
</comment>
<evidence type="ECO:0000256" key="1">
    <source>
        <dbReference type="SAM" id="MobiDB-lite"/>
    </source>
</evidence>
<dbReference type="InterPro" id="IPR002744">
    <property type="entry name" value="MIP18-like"/>
</dbReference>
<dbReference type="InterPro" id="IPR034904">
    <property type="entry name" value="FSCA_dom_sf"/>
</dbReference>